<accession>A0A2N9FI07</accession>
<evidence type="ECO:0000313" key="1">
    <source>
        <dbReference type="EMBL" id="SPC86808.1"/>
    </source>
</evidence>
<dbReference type="AlphaFoldDB" id="A0A2N9FI07"/>
<dbReference type="PANTHER" id="PTHR37696:SF1">
    <property type="entry name" value="ADENYLOSUCCINATE SYNTHETASE-RELATED"/>
    <property type="match status" value="1"/>
</dbReference>
<gene>
    <name evidence="1" type="ORF">FSB_LOCUS14690</name>
</gene>
<proteinExistence type="predicted"/>
<reference evidence="1" key="1">
    <citation type="submission" date="2018-02" db="EMBL/GenBank/DDBJ databases">
        <authorList>
            <person name="Cohen D.B."/>
            <person name="Kent A.D."/>
        </authorList>
    </citation>
    <scope>NUCLEOTIDE SEQUENCE</scope>
</reference>
<dbReference type="EMBL" id="OIVN01000879">
    <property type="protein sequence ID" value="SPC86808.1"/>
    <property type="molecule type" value="Genomic_DNA"/>
</dbReference>
<protein>
    <submittedName>
        <fullName evidence="1">Uncharacterized protein</fullName>
    </submittedName>
</protein>
<name>A0A2N9FI07_FAGSY</name>
<organism evidence="1">
    <name type="scientific">Fagus sylvatica</name>
    <name type="common">Beechnut</name>
    <dbReference type="NCBI Taxonomy" id="28930"/>
    <lineage>
        <taxon>Eukaryota</taxon>
        <taxon>Viridiplantae</taxon>
        <taxon>Streptophyta</taxon>
        <taxon>Embryophyta</taxon>
        <taxon>Tracheophyta</taxon>
        <taxon>Spermatophyta</taxon>
        <taxon>Magnoliopsida</taxon>
        <taxon>eudicotyledons</taxon>
        <taxon>Gunneridae</taxon>
        <taxon>Pentapetalae</taxon>
        <taxon>rosids</taxon>
        <taxon>fabids</taxon>
        <taxon>Fagales</taxon>
        <taxon>Fagaceae</taxon>
        <taxon>Fagus</taxon>
    </lineage>
</organism>
<dbReference type="PANTHER" id="PTHR37696">
    <property type="entry name" value="ADENYLOSUCCINATE SYNTHETASE-RELATED"/>
    <property type="match status" value="1"/>
</dbReference>
<sequence>MLSLSQLSPSQVTAVVMADWLGRGAAEKIWRPTWLRSASSCDGLRREPSSAYTPIGGSRWRRGGSVVGGGFGGEGCIMNPQTDKLVRRTTMVATATASYFLLTADYGSEPNALDPLTITGSLSHNWLGNVASYGVTLVESVGVLHLEFMEYSNCNASIGVSHALCEDPGEVRIIQGSTSTAKTPPYPYRVPRVVRILPGYRCMRTPGVPVFGQKKNFPVRVGSVPVRGEAKTASFRLKTEASQPLDSILIFFANRFSLLCSLSLTSSTASELGSLSSALCLSLPPPPVSSVLSPLLSVSHFLHRR</sequence>